<dbReference type="Pfam" id="PF00201">
    <property type="entry name" value="UDPGT"/>
    <property type="match status" value="1"/>
</dbReference>
<keyword evidence="4" id="KW-1185">Reference proteome</keyword>
<name>A0AAW1RNC2_9CHLO</name>
<dbReference type="GO" id="GO:0008194">
    <property type="term" value="F:UDP-glycosyltransferase activity"/>
    <property type="evidence" value="ECO:0007669"/>
    <property type="project" value="InterPro"/>
</dbReference>
<reference evidence="3 4" key="1">
    <citation type="journal article" date="2024" name="Nat. Commun.">
        <title>Phylogenomics reveals the evolutionary origins of lichenization in chlorophyte algae.</title>
        <authorList>
            <person name="Puginier C."/>
            <person name="Libourel C."/>
            <person name="Otte J."/>
            <person name="Skaloud P."/>
            <person name="Haon M."/>
            <person name="Grisel S."/>
            <person name="Petersen M."/>
            <person name="Berrin J.G."/>
            <person name="Delaux P.M."/>
            <person name="Dal Grande F."/>
            <person name="Keller J."/>
        </authorList>
    </citation>
    <scope>NUCLEOTIDE SEQUENCE [LARGE SCALE GENOMIC DNA]</scope>
    <source>
        <strain evidence="3 4">SAG 245.80</strain>
    </source>
</reference>
<evidence type="ECO:0008006" key="5">
    <source>
        <dbReference type="Google" id="ProtNLM"/>
    </source>
</evidence>
<comment type="caution">
    <text evidence="3">The sequence shown here is derived from an EMBL/GenBank/DDBJ whole genome shotgun (WGS) entry which is preliminary data.</text>
</comment>
<protein>
    <recommendedName>
        <fullName evidence="5">Glycosyltransferase</fullName>
    </recommendedName>
</protein>
<evidence type="ECO:0000256" key="2">
    <source>
        <dbReference type="ARBA" id="ARBA00022679"/>
    </source>
</evidence>
<dbReference type="PANTHER" id="PTHR48043:SF145">
    <property type="entry name" value="FI06409P-RELATED"/>
    <property type="match status" value="1"/>
</dbReference>
<dbReference type="InterPro" id="IPR050271">
    <property type="entry name" value="UDP-glycosyltransferase"/>
</dbReference>
<dbReference type="EMBL" id="JALJOU010000028">
    <property type="protein sequence ID" value="KAK9835304.1"/>
    <property type="molecule type" value="Genomic_DNA"/>
</dbReference>
<dbReference type="InterPro" id="IPR002213">
    <property type="entry name" value="UDP_glucos_trans"/>
</dbReference>
<accession>A0AAW1RNC2</accession>
<dbReference type="Gene3D" id="3.40.50.2000">
    <property type="entry name" value="Glycogen Phosphorylase B"/>
    <property type="match status" value="2"/>
</dbReference>
<evidence type="ECO:0000313" key="4">
    <source>
        <dbReference type="Proteomes" id="UP001445335"/>
    </source>
</evidence>
<dbReference type="CDD" id="cd03784">
    <property type="entry name" value="GT1_Gtf-like"/>
    <property type="match status" value="1"/>
</dbReference>
<keyword evidence="1" id="KW-0328">Glycosyltransferase</keyword>
<evidence type="ECO:0000313" key="3">
    <source>
        <dbReference type="EMBL" id="KAK9835304.1"/>
    </source>
</evidence>
<dbReference type="AlphaFoldDB" id="A0AAW1RNC2"/>
<keyword evidence="2" id="KW-0808">Transferase</keyword>
<dbReference type="PANTHER" id="PTHR48043">
    <property type="entry name" value="EG:EG0003.4 PROTEIN-RELATED"/>
    <property type="match status" value="1"/>
</dbReference>
<sequence>MLSFLSVSHCRPRILILNIPDALSHQFVFFKIHEELASRGHDVLHVLPDTNAGNWAKKGHNASAMDTAYYKFGDADAWHELKKGVFNRPPPRIFTVRLVSAFGHSFRHCRALLNDTATMERLQGFNADVILCDLFYACNHPLSDRLGDVPLVSLHTGAPLMPLYSSWWTGSGRQLFLPNALAYAPQLGTSFVHPMTFAERMQNSATYVLNALADRFLLRPVMLRSWREMGVDPTRPEAVERDALHLFTADWAIEPPRPIVPNVKYIGGVLVGPSGPLPPDLEEFMVSSGETGVVLASTGTVVILTPEQVRAMAEAFAALPARVLWKLTPGEAESLANVSVAGNIKIMNWMPQNDLLGHPRTRAFLSQCGANSLYEAAYHGVPIMALPGRVPDQGDSAAKAARLGFCLPVIIGKNFSAATVRDSLARLLSEPQFRRNAALVSRRMRARLRTPTQEAADWVEHVAEFGSYLRTPEAGMPWAAAKKAA</sequence>
<dbReference type="SUPFAM" id="SSF53756">
    <property type="entry name" value="UDP-Glycosyltransferase/glycogen phosphorylase"/>
    <property type="match status" value="1"/>
</dbReference>
<dbReference type="Proteomes" id="UP001445335">
    <property type="component" value="Unassembled WGS sequence"/>
</dbReference>
<proteinExistence type="predicted"/>
<gene>
    <name evidence="3" type="ORF">WJX81_000609</name>
</gene>
<organism evidence="3 4">
    <name type="scientific">Elliptochloris bilobata</name>
    <dbReference type="NCBI Taxonomy" id="381761"/>
    <lineage>
        <taxon>Eukaryota</taxon>
        <taxon>Viridiplantae</taxon>
        <taxon>Chlorophyta</taxon>
        <taxon>core chlorophytes</taxon>
        <taxon>Trebouxiophyceae</taxon>
        <taxon>Trebouxiophyceae incertae sedis</taxon>
        <taxon>Elliptochloris clade</taxon>
        <taxon>Elliptochloris</taxon>
    </lineage>
</organism>
<evidence type="ECO:0000256" key="1">
    <source>
        <dbReference type="ARBA" id="ARBA00022676"/>
    </source>
</evidence>